<sequence length="120" mass="12827">MNGAFGTRKHDEGQGVVRIAVHGEIDEDVGAALTMIIRNAAEQGGLNTLVVDLERCSFLAAAGVRSLIEGRRAAWECGCAYRVINANGIVEQVLEAAGVPELKSLHAVTLDTSRWLREGL</sequence>
<dbReference type="EMBL" id="JAPNTZ010000003">
    <property type="protein sequence ID" value="MCY1138131.1"/>
    <property type="molecule type" value="Genomic_DNA"/>
</dbReference>
<keyword evidence="3" id="KW-1185">Reference proteome</keyword>
<dbReference type="Pfam" id="PF01740">
    <property type="entry name" value="STAS"/>
    <property type="match status" value="1"/>
</dbReference>
<dbReference type="InterPro" id="IPR036513">
    <property type="entry name" value="STAS_dom_sf"/>
</dbReference>
<proteinExistence type="predicted"/>
<dbReference type="Gene3D" id="3.30.750.24">
    <property type="entry name" value="STAS domain"/>
    <property type="match status" value="1"/>
</dbReference>
<gene>
    <name evidence="2" type="ORF">OWR29_08995</name>
</gene>
<organism evidence="2 3">
    <name type="scientific">Paractinoplanes pyxinae</name>
    <dbReference type="NCBI Taxonomy" id="2997416"/>
    <lineage>
        <taxon>Bacteria</taxon>
        <taxon>Bacillati</taxon>
        <taxon>Actinomycetota</taxon>
        <taxon>Actinomycetes</taxon>
        <taxon>Micromonosporales</taxon>
        <taxon>Micromonosporaceae</taxon>
        <taxon>Paractinoplanes</taxon>
    </lineage>
</organism>
<reference evidence="2" key="1">
    <citation type="submission" date="2022-11" db="EMBL/GenBank/DDBJ databases">
        <authorList>
            <person name="Somphong A."/>
            <person name="Phongsopitanun W."/>
        </authorList>
    </citation>
    <scope>NUCLEOTIDE SEQUENCE</scope>
    <source>
        <strain evidence="2">Pm04-4</strain>
    </source>
</reference>
<feature type="domain" description="STAS" evidence="1">
    <location>
        <begin position="14"/>
        <end position="120"/>
    </location>
</feature>
<name>A0ABT4AV63_9ACTN</name>
<dbReference type="PROSITE" id="PS50801">
    <property type="entry name" value="STAS"/>
    <property type="match status" value="1"/>
</dbReference>
<protein>
    <submittedName>
        <fullName evidence="2">STAS domain-containing protein</fullName>
    </submittedName>
</protein>
<dbReference type="RefSeq" id="WP_267562105.1">
    <property type="nucleotide sequence ID" value="NZ_JAPNTZ010000003.1"/>
</dbReference>
<comment type="caution">
    <text evidence="2">The sequence shown here is derived from an EMBL/GenBank/DDBJ whole genome shotgun (WGS) entry which is preliminary data.</text>
</comment>
<accession>A0ABT4AV63</accession>
<dbReference type="Proteomes" id="UP001151002">
    <property type="component" value="Unassembled WGS sequence"/>
</dbReference>
<dbReference type="SUPFAM" id="SSF52091">
    <property type="entry name" value="SpoIIaa-like"/>
    <property type="match status" value="1"/>
</dbReference>
<dbReference type="CDD" id="cd07043">
    <property type="entry name" value="STAS_anti-anti-sigma_factors"/>
    <property type="match status" value="1"/>
</dbReference>
<evidence type="ECO:0000313" key="3">
    <source>
        <dbReference type="Proteomes" id="UP001151002"/>
    </source>
</evidence>
<evidence type="ECO:0000259" key="1">
    <source>
        <dbReference type="PROSITE" id="PS50801"/>
    </source>
</evidence>
<evidence type="ECO:0000313" key="2">
    <source>
        <dbReference type="EMBL" id="MCY1138131.1"/>
    </source>
</evidence>
<dbReference type="InterPro" id="IPR002645">
    <property type="entry name" value="STAS_dom"/>
</dbReference>